<sequence length="150" mass="17024">MADRKISRCRLEKSKEASGNVVSRFFRRLSPTKSYRGNETPGSSSSSTIQASRSRKKDSSAVKNSSGRIMSEKKSCQKPIIEENKRKVCEQAKVAKPSRTLEKLEEARKIVTDLQEEQKPDTDFKANLTGQNQKLIAFRRITGNKTRLFK</sequence>
<dbReference type="RefSeq" id="YP_184896.1">
    <property type="nucleotide sequence ID" value="NC_006659.1"/>
</dbReference>
<organism evidence="2 3">
    <name type="scientific">Bracoviriform congregatae</name>
    <dbReference type="NCBI Taxonomy" id="39640"/>
    <lineage>
        <taxon>Viruses</taxon>
        <taxon>Viruses incertae sedis</taxon>
        <taxon>Polydnaviriformidae</taxon>
        <taxon>Bracoviriform</taxon>
    </lineage>
</organism>
<feature type="compositionally biased region" description="Low complexity" evidence="1">
    <location>
        <begin position="43"/>
        <end position="52"/>
    </location>
</feature>
<dbReference type="GeneID" id="3238824"/>
<name>Q5ZNT9_9VIRU</name>
<evidence type="ECO:0000313" key="2">
    <source>
        <dbReference type="EMBL" id="CAG18440.1"/>
    </source>
</evidence>
<dbReference type="EMBL" id="AJ632330">
    <property type="protein sequence ID" value="CAG18440.1"/>
    <property type="molecule type" value="Genomic_DNA"/>
</dbReference>
<reference evidence="2 3" key="1">
    <citation type="journal article" date="2004" name="Science">
        <title>Genome sequence of a polydnavirus: insights into symbiotic virus evolution.</title>
        <authorList>
            <person name="Espagne E."/>
            <person name="Dupuy C."/>
            <person name="Huguet E."/>
            <person name="Cattolico L."/>
            <person name="Provost B."/>
            <person name="Martins N."/>
            <person name="Poirie M."/>
            <person name="Periquet G."/>
            <person name="Drezen J.M."/>
        </authorList>
    </citation>
    <scope>NUCLEOTIDE SEQUENCE [LARGE SCALE GENOMIC DNA]</scope>
</reference>
<feature type="compositionally biased region" description="Basic and acidic residues" evidence="1">
    <location>
        <begin position="1"/>
        <end position="16"/>
    </location>
</feature>
<evidence type="ECO:0000256" key="1">
    <source>
        <dbReference type="SAM" id="MobiDB-lite"/>
    </source>
</evidence>
<dbReference type="Proteomes" id="UP000203537">
    <property type="component" value="Genome"/>
</dbReference>
<proteinExistence type="predicted"/>
<dbReference type="KEGG" id="vg:3238824"/>
<accession>Q5ZNT9</accession>
<feature type="region of interest" description="Disordered" evidence="1">
    <location>
        <begin position="1"/>
        <end position="78"/>
    </location>
</feature>
<evidence type="ECO:0000313" key="3">
    <source>
        <dbReference type="Proteomes" id="UP000203537"/>
    </source>
</evidence>
<gene>
    <name evidence="2" type="ORF">CcBV_32.10</name>
</gene>
<feature type="compositionally biased region" description="Polar residues" evidence="1">
    <location>
        <begin position="31"/>
        <end position="42"/>
    </location>
</feature>
<protein>
    <submittedName>
        <fullName evidence="2">Uncharacterized protein</fullName>
    </submittedName>
</protein>